<sequence length="241" mass="25921">MDSRGAQVHTLAMTEPINILFFWTLAFVGGHFLLSSRAMRTPLEHKLGVQPYRGLYSLLALGTFAMMLLAFRDAPFVEVWSPSPALRAVPGLLMIPALILFVSSLTTPNVTLVGGERLAAEPQPVTGIMTITRHPFLWAASLWAIGHLSVNGDQASIILFGGILVLSIGGMLHIDRRRAGTLGAAWGPVALASSVIPFHAALQGRTKIDWRGIGLIRPLAGLALYSALLMGHEWIAGIALF</sequence>
<keyword evidence="8" id="KW-1185">Reference proteome</keyword>
<feature type="transmembrane region" description="Helical" evidence="5">
    <location>
        <begin position="222"/>
        <end position="240"/>
    </location>
</feature>
<evidence type="ECO:0000256" key="1">
    <source>
        <dbReference type="ARBA" id="ARBA00004141"/>
    </source>
</evidence>
<feature type="transmembrane region" description="Helical" evidence="5">
    <location>
        <begin position="17"/>
        <end position="34"/>
    </location>
</feature>
<feature type="domain" description="NnrU" evidence="6">
    <location>
        <begin position="20"/>
        <end position="238"/>
    </location>
</feature>
<keyword evidence="4 5" id="KW-0472">Membrane</keyword>
<organism evidence="7 8">
    <name type="scientific">Aestuariispira insulae</name>
    <dbReference type="NCBI Taxonomy" id="1461337"/>
    <lineage>
        <taxon>Bacteria</taxon>
        <taxon>Pseudomonadati</taxon>
        <taxon>Pseudomonadota</taxon>
        <taxon>Alphaproteobacteria</taxon>
        <taxon>Rhodospirillales</taxon>
        <taxon>Kiloniellaceae</taxon>
        <taxon>Aestuariispira</taxon>
    </lineage>
</organism>
<keyword evidence="2 5" id="KW-0812">Transmembrane</keyword>
<protein>
    <submittedName>
        <fullName evidence="7">Putative membrane protein</fullName>
    </submittedName>
</protein>
<dbReference type="GO" id="GO:0016020">
    <property type="term" value="C:membrane"/>
    <property type="evidence" value="ECO:0007669"/>
    <property type="project" value="UniProtKB-SubCell"/>
</dbReference>
<dbReference type="InterPro" id="IPR009915">
    <property type="entry name" value="NnrU_dom"/>
</dbReference>
<reference evidence="7 8" key="1">
    <citation type="submission" date="2018-07" db="EMBL/GenBank/DDBJ databases">
        <title>Genomic Encyclopedia of Type Strains, Phase III (KMG-III): the genomes of soil and plant-associated and newly described type strains.</title>
        <authorList>
            <person name="Whitman W."/>
        </authorList>
    </citation>
    <scope>NUCLEOTIDE SEQUENCE [LARGE SCALE GENOMIC DNA]</scope>
    <source>
        <strain evidence="7 8">CECT 8488</strain>
    </source>
</reference>
<name>A0A3D9HEU0_9PROT</name>
<feature type="transmembrane region" description="Helical" evidence="5">
    <location>
        <begin position="125"/>
        <end position="145"/>
    </location>
</feature>
<dbReference type="Pfam" id="PF07298">
    <property type="entry name" value="NnrU"/>
    <property type="match status" value="1"/>
</dbReference>
<accession>A0A3D9HEU0</accession>
<evidence type="ECO:0000256" key="2">
    <source>
        <dbReference type="ARBA" id="ARBA00022692"/>
    </source>
</evidence>
<gene>
    <name evidence="7" type="ORF">DFP90_10814</name>
</gene>
<evidence type="ECO:0000256" key="5">
    <source>
        <dbReference type="SAM" id="Phobius"/>
    </source>
</evidence>
<comment type="caution">
    <text evidence="7">The sequence shown here is derived from an EMBL/GenBank/DDBJ whole genome shotgun (WGS) entry which is preliminary data.</text>
</comment>
<comment type="subcellular location">
    <subcellularLocation>
        <location evidence="1">Membrane</location>
        <topology evidence="1">Multi-pass membrane protein</topology>
    </subcellularLocation>
</comment>
<feature type="transmembrane region" description="Helical" evidence="5">
    <location>
        <begin position="54"/>
        <end position="71"/>
    </location>
</feature>
<dbReference type="OrthoDB" id="5293641at2"/>
<dbReference type="EMBL" id="QRDW01000008">
    <property type="protein sequence ID" value="RED47997.1"/>
    <property type="molecule type" value="Genomic_DNA"/>
</dbReference>
<feature type="transmembrane region" description="Helical" evidence="5">
    <location>
        <begin position="91"/>
        <end position="113"/>
    </location>
</feature>
<evidence type="ECO:0000256" key="3">
    <source>
        <dbReference type="ARBA" id="ARBA00022989"/>
    </source>
</evidence>
<evidence type="ECO:0000259" key="6">
    <source>
        <dbReference type="Pfam" id="PF07298"/>
    </source>
</evidence>
<evidence type="ECO:0000313" key="8">
    <source>
        <dbReference type="Proteomes" id="UP000256845"/>
    </source>
</evidence>
<evidence type="ECO:0000256" key="4">
    <source>
        <dbReference type="ARBA" id="ARBA00023136"/>
    </source>
</evidence>
<dbReference type="AlphaFoldDB" id="A0A3D9HEU0"/>
<dbReference type="Proteomes" id="UP000256845">
    <property type="component" value="Unassembled WGS sequence"/>
</dbReference>
<keyword evidence="3 5" id="KW-1133">Transmembrane helix</keyword>
<evidence type="ECO:0000313" key="7">
    <source>
        <dbReference type="EMBL" id="RED47997.1"/>
    </source>
</evidence>
<proteinExistence type="predicted"/>
<feature type="transmembrane region" description="Helical" evidence="5">
    <location>
        <begin position="157"/>
        <end position="174"/>
    </location>
</feature>